<keyword evidence="1" id="KW-1133">Transmembrane helix</keyword>
<reference evidence="2 3" key="1">
    <citation type="submission" date="2018-05" db="EMBL/GenBank/DDBJ databases">
        <title>Genomic Encyclopedia of Type Strains, Phase IV (KMG-IV): sequencing the most valuable type-strain genomes for metagenomic binning, comparative biology and taxonomic classification.</title>
        <authorList>
            <person name="Goeker M."/>
        </authorList>
    </citation>
    <scope>NUCLEOTIDE SEQUENCE [LARGE SCALE GENOMIC DNA]</scope>
    <source>
        <strain evidence="2 3">DSM 23606</strain>
    </source>
</reference>
<dbReference type="Proteomes" id="UP000246569">
    <property type="component" value="Unassembled WGS sequence"/>
</dbReference>
<evidence type="ECO:0000313" key="3">
    <source>
        <dbReference type="Proteomes" id="UP000246569"/>
    </source>
</evidence>
<keyword evidence="1" id="KW-0812">Transmembrane</keyword>
<name>A0A317N1K2_9GAMM</name>
<evidence type="ECO:0000256" key="1">
    <source>
        <dbReference type="SAM" id="Phobius"/>
    </source>
</evidence>
<keyword evidence="3" id="KW-1185">Reference proteome</keyword>
<keyword evidence="1" id="KW-0472">Membrane</keyword>
<dbReference type="RefSeq" id="WP_170123457.1">
    <property type="nucleotide sequence ID" value="NZ_QGTJ01000001.1"/>
</dbReference>
<accession>A0A317N1K2</accession>
<organism evidence="2 3">
    <name type="scientific">Plasticicumulans acidivorans</name>
    <dbReference type="NCBI Taxonomy" id="886464"/>
    <lineage>
        <taxon>Bacteria</taxon>
        <taxon>Pseudomonadati</taxon>
        <taxon>Pseudomonadota</taxon>
        <taxon>Gammaproteobacteria</taxon>
        <taxon>Candidatus Competibacteraceae</taxon>
        <taxon>Plasticicumulans</taxon>
    </lineage>
</organism>
<gene>
    <name evidence="2" type="ORF">C7443_101498</name>
</gene>
<feature type="transmembrane region" description="Helical" evidence="1">
    <location>
        <begin position="28"/>
        <end position="45"/>
    </location>
</feature>
<comment type="caution">
    <text evidence="2">The sequence shown here is derived from an EMBL/GenBank/DDBJ whole genome shotgun (WGS) entry which is preliminary data.</text>
</comment>
<protein>
    <submittedName>
        <fullName evidence="2">Uncharacterized protein</fullName>
    </submittedName>
</protein>
<dbReference type="AlphaFoldDB" id="A0A317N1K2"/>
<evidence type="ECO:0000313" key="2">
    <source>
        <dbReference type="EMBL" id="PWV66010.1"/>
    </source>
</evidence>
<dbReference type="EMBL" id="QGTJ01000001">
    <property type="protein sequence ID" value="PWV66010.1"/>
    <property type="molecule type" value="Genomic_DNA"/>
</dbReference>
<proteinExistence type="predicted"/>
<sequence length="49" mass="4851">MTDAVLVIAAVAGVGCCAWGAHLVYEPAGWITAGVLLLVGAVLGARRAS</sequence>